<reference evidence="1" key="2">
    <citation type="journal article" date="2007" name="Science">
        <title>Draft genome sequence of the sexually transmitted pathogen Trichomonas vaginalis.</title>
        <authorList>
            <person name="Carlton J.M."/>
            <person name="Hirt R.P."/>
            <person name="Silva J.C."/>
            <person name="Delcher A.L."/>
            <person name="Schatz M."/>
            <person name="Zhao Q."/>
            <person name="Wortman J.R."/>
            <person name="Bidwell S.L."/>
            <person name="Alsmark U.C.M."/>
            <person name="Besteiro S."/>
            <person name="Sicheritz-Ponten T."/>
            <person name="Noel C.J."/>
            <person name="Dacks J.B."/>
            <person name="Foster P.G."/>
            <person name="Simillion C."/>
            <person name="Van de Peer Y."/>
            <person name="Miranda-Saavedra D."/>
            <person name="Barton G.J."/>
            <person name="Westrop G.D."/>
            <person name="Mueller S."/>
            <person name="Dessi D."/>
            <person name="Fiori P.L."/>
            <person name="Ren Q."/>
            <person name="Paulsen I."/>
            <person name="Zhang H."/>
            <person name="Bastida-Corcuera F.D."/>
            <person name="Simoes-Barbosa A."/>
            <person name="Brown M.T."/>
            <person name="Hayes R.D."/>
            <person name="Mukherjee M."/>
            <person name="Okumura C.Y."/>
            <person name="Schneider R."/>
            <person name="Smith A.J."/>
            <person name="Vanacova S."/>
            <person name="Villalvazo M."/>
            <person name="Haas B.J."/>
            <person name="Pertea M."/>
            <person name="Feldblyum T.V."/>
            <person name="Utterback T.R."/>
            <person name="Shu C.L."/>
            <person name="Osoegawa K."/>
            <person name="de Jong P.J."/>
            <person name="Hrdy I."/>
            <person name="Horvathova L."/>
            <person name="Zubacova Z."/>
            <person name="Dolezal P."/>
            <person name="Malik S.B."/>
            <person name="Logsdon J.M. Jr."/>
            <person name="Henze K."/>
            <person name="Gupta A."/>
            <person name="Wang C.C."/>
            <person name="Dunne R.L."/>
            <person name="Upcroft J.A."/>
            <person name="Upcroft P."/>
            <person name="White O."/>
            <person name="Salzberg S.L."/>
            <person name="Tang P."/>
            <person name="Chiu C.-H."/>
            <person name="Lee Y.-S."/>
            <person name="Embley T.M."/>
            <person name="Coombs G.H."/>
            <person name="Mottram J.C."/>
            <person name="Tachezy J."/>
            <person name="Fraser-Liggett C.M."/>
            <person name="Johnson P.J."/>
        </authorList>
    </citation>
    <scope>NUCLEOTIDE SEQUENCE [LARGE SCALE GENOMIC DNA]</scope>
    <source>
        <strain evidence="1">G3</strain>
    </source>
</reference>
<dbReference type="InParanoid" id="A2GPG7"/>
<reference evidence="1" key="1">
    <citation type="submission" date="2006-10" db="EMBL/GenBank/DDBJ databases">
        <authorList>
            <person name="Amadeo P."/>
            <person name="Zhao Q."/>
            <person name="Wortman J."/>
            <person name="Fraser-Liggett C."/>
            <person name="Carlton J."/>
        </authorList>
    </citation>
    <scope>NUCLEOTIDE SEQUENCE</scope>
    <source>
        <strain evidence="1">G3</strain>
    </source>
</reference>
<organism evidence="1 2">
    <name type="scientific">Trichomonas vaginalis (strain ATCC PRA-98 / G3)</name>
    <dbReference type="NCBI Taxonomy" id="412133"/>
    <lineage>
        <taxon>Eukaryota</taxon>
        <taxon>Metamonada</taxon>
        <taxon>Parabasalia</taxon>
        <taxon>Trichomonadida</taxon>
        <taxon>Trichomonadidae</taxon>
        <taxon>Trichomonas</taxon>
    </lineage>
</organism>
<dbReference type="Proteomes" id="UP000001542">
    <property type="component" value="Unassembled WGS sequence"/>
</dbReference>
<feature type="non-terminal residue" evidence="1">
    <location>
        <position position="625"/>
    </location>
</feature>
<evidence type="ECO:0000313" key="2">
    <source>
        <dbReference type="Proteomes" id="UP000001542"/>
    </source>
</evidence>
<sequence>MTTDQSPSANEKEDNYKSKDYSKTLPITFEPAIHIFMNELKEFYQKGSSILIKGIVYGDQEAIIKFYSDSQCTKQIGDQFNYYSVTSSGKEFEASVQIQPTMLYGYNTIYCKAFSRYNQESLHQDINFFIKNKPIVSNPKVNKAFYKVGEVITGTFYLTDLDAGKPIFFFGRLGDGRDTELIVDVYESSGDENQEIPFTFKTSSTKTGNLPLLIWATDEYDSNPSKEISKSDPTKVDVKITIPPSMKFKYEGPNVFSFKEIMQIQVDIEEDENVTLSYYVDKRNLQKTEKIEINGKYSGLREFKISSGLSQGYHELSFTIFDNHGLTTTVPGSIPFTIKNRPNITDLSITKNFITQDEVVGLEGHFTDVDGLKPLYLFYQIDNSEIIGSIKEFSSQGIRGQVLKAGFYVDKDEPTGEKTLRVWLSSVNNVETVKNSLTAPSKDVSDKFELVFNLTYNPTVELDELTKQVYNDGESLTVTGTVHAYSDVVLTYFINSNKIDHETVVTVTGKLTKFSDTIVIPENYRYGNHSLNVVVSDHHDHNTRSLSTLKFTIRNPPRIISAKATGNNYLPGSSVTIFGKVRDPDYGNELSIRSQVDSGVEVPQVTLTSTAEEMNYEFSVKLEET</sequence>
<dbReference type="AlphaFoldDB" id="A2GPG7"/>
<dbReference type="VEuPathDB" id="TrichDB:TVAG_509360"/>
<name>A2GPG7_TRIV3</name>
<protein>
    <submittedName>
        <fullName evidence="1">Uncharacterized protein</fullName>
    </submittedName>
</protein>
<proteinExistence type="predicted"/>
<dbReference type="VEuPathDB" id="TrichDB:TVAGG3_0259420"/>
<accession>A2GPG7</accession>
<keyword evidence="2" id="KW-1185">Reference proteome</keyword>
<evidence type="ECO:0000313" key="1">
    <source>
        <dbReference type="EMBL" id="EAX80950.1"/>
    </source>
</evidence>
<dbReference type="VEuPathDB" id="TrichDB:TVAGG3_0894910"/>
<dbReference type="EMBL" id="DS118129">
    <property type="protein sequence ID" value="EAX80950.1"/>
    <property type="molecule type" value="Genomic_DNA"/>
</dbReference>
<gene>
    <name evidence="1" type="ORF">TVAG_509360</name>
</gene>